<dbReference type="InterPro" id="IPR036259">
    <property type="entry name" value="MFS_trans_sf"/>
</dbReference>
<name>A0A917UUP4_9PSED</name>
<evidence type="ECO:0000313" key="5">
    <source>
        <dbReference type="EMBL" id="GGJ86461.1"/>
    </source>
</evidence>
<dbReference type="Pfam" id="PF07690">
    <property type="entry name" value="MFS_1"/>
    <property type="match status" value="1"/>
</dbReference>
<dbReference type="InterPro" id="IPR050327">
    <property type="entry name" value="Proton-linked_MCT"/>
</dbReference>
<feature type="transmembrane region" description="Helical" evidence="4">
    <location>
        <begin position="126"/>
        <end position="147"/>
    </location>
</feature>
<dbReference type="PANTHER" id="PTHR11360:SF308">
    <property type="entry name" value="BLL3089 PROTEIN"/>
    <property type="match status" value="1"/>
</dbReference>
<protein>
    <submittedName>
        <fullName evidence="5">MFS transporter</fullName>
    </submittedName>
</protein>
<feature type="transmembrane region" description="Helical" evidence="4">
    <location>
        <begin position="203"/>
        <end position="228"/>
    </location>
</feature>
<feature type="transmembrane region" description="Helical" evidence="4">
    <location>
        <begin position="39"/>
        <end position="60"/>
    </location>
</feature>
<dbReference type="Proteomes" id="UP000635983">
    <property type="component" value="Unassembled WGS sequence"/>
</dbReference>
<feature type="transmembrane region" description="Helical" evidence="4">
    <location>
        <begin position="67"/>
        <end position="86"/>
    </location>
</feature>
<feature type="transmembrane region" description="Helical" evidence="4">
    <location>
        <begin position="277"/>
        <end position="299"/>
    </location>
</feature>
<dbReference type="PANTHER" id="PTHR11360">
    <property type="entry name" value="MONOCARBOXYLATE TRANSPORTER"/>
    <property type="match status" value="1"/>
</dbReference>
<organism evidence="5 6">
    <name type="scientific">Pseudomonas matsuisoli</name>
    <dbReference type="NCBI Taxonomy" id="1515666"/>
    <lineage>
        <taxon>Bacteria</taxon>
        <taxon>Pseudomonadati</taxon>
        <taxon>Pseudomonadota</taxon>
        <taxon>Gammaproteobacteria</taxon>
        <taxon>Pseudomonadales</taxon>
        <taxon>Pseudomonadaceae</taxon>
        <taxon>Pseudomonas</taxon>
    </lineage>
</organism>
<dbReference type="EMBL" id="BMPO01000002">
    <property type="protein sequence ID" value="GGJ86461.1"/>
    <property type="molecule type" value="Genomic_DNA"/>
</dbReference>
<reference evidence="5" key="1">
    <citation type="journal article" date="2014" name="Int. J. Syst. Evol. Microbiol.">
        <title>Complete genome sequence of Corynebacterium casei LMG S-19264T (=DSM 44701T), isolated from a smear-ripened cheese.</title>
        <authorList>
            <consortium name="US DOE Joint Genome Institute (JGI-PGF)"/>
            <person name="Walter F."/>
            <person name="Albersmeier A."/>
            <person name="Kalinowski J."/>
            <person name="Ruckert C."/>
        </authorList>
    </citation>
    <scope>NUCLEOTIDE SEQUENCE</scope>
    <source>
        <strain evidence="5">JCM 30078</strain>
    </source>
</reference>
<evidence type="ECO:0000313" key="6">
    <source>
        <dbReference type="Proteomes" id="UP000635983"/>
    </source>
</evidence>
<feature type="transmembrane region" description="Helical" evidence="4">
    <location>
        <begin position="153"/>
        <end position="172"/>
    </location>
</feature>
<dbReference type="AlphaFoldDB" id="A0A917UUP4"/>
<evidence type="ECO:0000256" key="1">
    <source>
        <dbReference type="ARBA" id="ARBA00022692"/>
    </source>
</evidence>
<comment type="caution">
    <text evidence="5">The sequence shown here is derived from an EMBL/GenBank/DDBJ whole genome shotgun (WGS) entry which is preliminary data.</text>
</comment>
<dbReference type="SUPFAM" id="SSF103473">
    <property type="entry name" value="MFS general substrate transporter"/>
    <property type="match status" value="1"/>
</dbReference>
<feature type="transmembrane region" description="Helical" evidence="4">
    <location>
        <begin position="234"/>
        <end position="256"/>
    </location>
</feature>
<accession>A0A917UUP4</accession>
<feature type="transmembrane region" description="Helical" evidence="4">
    <location>
        <begin position="92"/>
        <end position="114"/>
    </location>
</feature>
<reference evidence="5" key="2">
    <citation type="submission" date="2020-09" db="EMBL/GenBank/DDBJ databases">
        <authorList>
            <person name="Sun Q."/>
            <person name="Ohkuma M."/>
        </authorList>
    </citation>
    <scope>NUCLEOTIDE SEQUENCE</scope>
    <source>
        <strain evidence="5">JCM 30078</strain>
    </source>
</reference>
<feature type="transmembrane region" description="Helical" evidence="4">
    <location>
        <begin position="354"/>
        <end position="375"/>
    </location>
</feature>
<dbReference type="Gene3D" id="1.20.1250.20">
    <property type="entry name" value="MFS general substrate transporter like domains"/>
    <property type="match status" value="1"/>
</dbReference>
<keyword evidence="3 4" id="KW-0472">Membrane</keyword>
<gene>
    <name evidence="5" type="ORF">GCM10009304_10590</name>
</gene>
<proteinExistence type="predicted"/>
<keyword evidence="6" id="KW-1185">Reference proteome</keyword>
<evidence type="ECO:0000256" key="4">
    <source>
        <dbReference type="SAM" id="Phobius"/>
    </source>
</evidence>
<evidence type="ECO:0000256" key="3">
    <source>
        <dbReference type="ARBA" id="ARBA00023136"/>
    </source>
</evidence>
<evidence type="ECO:0000256" key="2">
    <source>
        <dbReference type="ARBA" id="ARBA00022989"/>
    </source>
</evidence>
<sequence>MGTLGALQILIWGSSYFLLAVLAEPISAETGWSRQQIYGGLSLGVFVAGLLAPACGRFIARNGGRQLLCASGPLVAVGLATLAASHSLVSYFIAWFIIGIGMALGLFEVLFATLGQTYGSNAKSAMTKVTLCSGFCTSIMWPLTAFLLDAYGWRWVCVIYAFLMLALVWPLYRSALPPYRPEPPPARSDTTGSPNPSASFTQIFVLVMLLFSLSGVLMAALSVLLITLLQGVGYTLAGAVAVGALMGPAQVGVRVIDLAFRNANALTKTKISVSLSAVGMLMTTLVPSTAAIGMVLYGAGNGLRTIVRGTLPLMVWTPSDYPVIMGRIARPALIAQAVTPLVGGYVLEHAGTKATWMLLSSLTLVNVALVWRLSVAMRQAGCNR</sequence>
<keyword evidence="2 4" id="KW-1133">Transmembrane helix</keyword>
<dbReference type="GO" id="GO:0022857">
    <property type="term" value="F:transmembrane transporter activity"/>
    <property type="evidence" value="ECO:0007669"/>
    <property type="project" value="InterPro"/>
</dbReference>
<keyword evidence="1 4" id="KW-0812">Transmembrane</keyword>
<dbReference type="InterPro" id="IPR011701">
    <property type="entry name" value="MFS"/>
</dbReference>